<accession>A0ABQ9V135</accession>
<organism evidence="7 8">
    <name type="scientific">Saguinus oedipus</name>
    <name type="common">Cotton-top tamarin</name>
    <name type="synonym">Oedipomidas oedipus</name>
    <dbReference type="NCBI Taxonomy" id="9490"/>
    <lineage>
        <taxon>Eukaryota</taxon>
        <taxon>Metazoa</taxon>
        <taxon>Chordata</taxon>
        <taxon>Craniata</taxon>
        <taxon>Vertebrata</taxon>
        <taxon>Euteleostomi</taxon>
        <taxon>Mammalia</taxon>
        <taxon>Eutheria</taxon>
        <taxon>Euarchontoglires</taxon>
        <taxon>Primates</taxon>
        <taxon>Haplorrhini</taxon>
        <taxon>Platyrrhini</taxon>
        <taxon>Cebidae</taxon>
        <taxon>Callitrichinae</taxon>
        <taxon>Saguinus</taxon>
    </lineage>
</organism>
<feature type="compositionally biased region" description="Polar residues" evidence="5">
    <location>
        <begin position="165"/>
        <end position="174"/>
    </location>
</feature>
<dbReference type="InterPro" id="IPR011320">
    <property type="entry name" value="RNase_H1_N"/>
</dbReference>
<evidence type="ECO:0000259" key="6">
    <source>
        <dbReference type="PROSITE" id="PS50954"/>
    </source>
</evidence>
<keyword evidence="3" id="KW-0040">ANK repeat</keyword>
<dbReference type="SUPFAM" id="SSF63451">
    <property type="entry name" value="LEM domain"/>
    <property type="match status" value="1"/>
</dbReference>
<evidence type="ECO:0000313" key="7">
    <source>
        <dbReference type="EMBL" id="KAK2103052.1"/>
    </source>
</evidence>
<feature type="domain" description="LEM" evidence="6">
    <location>
        <begin position="5"/>
        <end position="49"/>
    </location>
</feature>
<dbReference type="InterPro" id="IPR011015">
    <property type="entry name" value="LEM/LEM-like_dom_sf"/>
</dbReference>
<dbReference type="InterPro" id="IPR002110">
    <property type="entry name" value="Ankyrin_rpt"/>
</dbReference>
<dbReference type="PANTHER" id="PTHR12349">
    <property type="entry name" value="ANKYRIN REPEAT AND LEM DOMAIN-CONTAINING PROTEIN 2"/>
    <property type="match status" value="1"/>
</dbReference>
<evidence type="ECO:0000256" key="1">
    <source>
        <dbReference type="ARBA" id="ARBA00007597"/>
    </source>
</evidence>
<evidence type="ECO:0000256" key="4">
    <source>
        <dbReference type="ARBA" id="ARBA00023306"/>
    </source>
</evidence>
<keyword evidence="4" id="KW-0131">Cell cycle</keyword>
<dbReference type="Gene3D" id="1.10.720.40">
    <property type="match status" value="1"/>
</dbReference>
<dbReference type="Pfam" id="PF03020">
    <property type="entry name" value="LEM"/>
    <property type="match status" value="1"/>
</dbReference>
<evidence type="ECO:0000256" key="3">
    <source>
        <dbReference type="ARBA" id="ARBA00023043"/>
    </source>
</evidence>
<reference evidence="7 8" key="1">
    <citation type="submission" date="2023-05" db="EMBL/GenBank/DDBJ databases">
        <title>B98-5 Cell Line De Novo Hybrid Assembly: An Optical Mapping Approach.</title>
        <authorList>
            <person name="Kananen K."/>
            <person name="Auerbach J.A."/>
            <person name="Kautto E."/>
            <person name="Blachly J.S."/>
        </authorList>
    </citation>
    <scope>NUCLEOTIDE SEQUENCE [LARGE SCALE GENOMIC DNA]</scope>
    <source>
        <strain evidence="7">B95-8</strain>
        <tissue evidence="7">Cell line</tissue>
    </source>
</reference>
<dbReference type="InterPro" id="IPR036770">
    <property type="entry name" value="Ankyrin_rpt-contain_sf"/>
</dbReference>
<sequence length="624" mass="70028">MDTVLARLKLLNPDDLREEITKAGLKCGPITSTTRFIFEKKLAQALLEQGGRLPSFDHHEAAAVALRQDTQRILKSAEGNPTDQPGLSEDRDFGYGVGLNPPEEEAVMSKTCSLPPSTVAGARTPTAAATEFTEPPLYYGVCPVYEDVPARNASNNRRQSRSLRTQEGSQTGDSQAEEHHQSYRCCFGRLKRIHVYVNKKEALQAVKMIKGSRFKAFSTREDAEKFARGICDYFPSPSKTSLPLSPVKIAPLFSNDGSKAPQLSVFKHNPRSELGGGYGSDFRLDASTDEPDDAEPQSWKEEVWVMNGLCLSESETVNKERANSYKNPRTQDLTAKLRKAVENGEEDTFSDLIWSNPRYLIGSGDNPTIVQVGVQHRWFLHGHGTFHGVRPRDGSSEHMVLFQEGCRYNVMHVAAKENQASICQLTLDVLENPDFMRLMYPDDDEAMLQKRICYVVDLYLNTPDKMGYDTPLHFACKFGNADVVNVLSSHHLTVKNPRNKYDKTPEDVICERSKNKSVELKERIREYLKGHYYVPLLRAEDTSSPVIGELWSPDQTAEASHVGRYGGSPRDPVLTLRAFAGPLSPAKAEDFRKLWKTPPRDKAGFLHNVKKSDPERGFERVGRY</sequence>
<dbReference type="CDD" id="cd12944">
    <property type="entry name" value="LEM_ANKL2"/>
    <property type="match status" value="1"/>
</dbReference>
<dbReference type="PANTHER" id="PTHR12349:SF4">
    <property type="entry name" value="ANKYRIN REPEAT AND LEM DOMAIN-CONTAINING PROTEIN 2"/>
    <property type="match status" value="1"/>
</dbReference>
<dbReference type="Proteomes" id="UP001266305">
    <property type="component" value="Unassembled WGS sequence"/>
</dbReference>
<dbReference type="SMART" id="SM00248">
    <property type="entry name" value="ANK"/>
    <property type="match status" value="2"/>
</dbReference>
<comment type="caution">
    <text evidence="7">The sequence shown here is derived from an EMBL/GenBank/DDBJ whole genome shotgun (WGS) entry which is preliminary data.</text>
</comment>
<dbReference type="PROSITE" id="PS50954">
    <property type="entry name" value="LEM"/>
    <property type="match status" value="1"/>
</dbReference>
<comment type="similarity">
    <text evidence="1">Belongs to the ANKLE2 family.</text>
</comment>
<dbReference type="Pfam" id="PF24567">
    <property type="entry name" value="ANKLE2_3rd"/>
    <property type="match status" value="1"/>
</dbReference>
<dbReference type="Gene3D" id="1.25.40.20">
    <property type="entry name" value="Ankyrin repeat-containing domain"/>
    <property type="match status" value="1"/>
</dbReference>
<evidence type="ECO:0000313" key="8">
    <source>
        <dbReference type="Proteomes" id="UP001266305"/>
    </source>
</evidence>
<dbReference type="InterPro" id="IPR035006">
    <property type="entry name" value="LEM_ANKL2"/>
</dbReference>
<protein>
    <submittedName>
        <fullName evidence="7">Ankyrin repeat and LEM domain-containing protein 2</fullName>
    </submittedName>
</protein>
<keyword evidence="2" id="KW-0132">Cell division</keyword>
<dbReference type="InterPro" id="IPR003887">
    <property type="entry name" value="LEM_dom"/>
</dbReference>
<keyword evidence="8" id="KW-1185">Reference proteome</keyword>
<evidence type="ECO:0000256" key="5">
    <source>
        <dbReference type="SAM" id="MobiDB-lite"/>
    </source>
</evidence>
<dbReference type="EMBL" id="JASSZA010000009">
    <property type="protein sequence ID" value="KAK2103052.1"/>
    <property type="molecule type" value="Genomic_DNA"/>
</dbReference>
<dbReference type="Pfam" id="PF00023">
    <property type="entry name" value="Ank"/>
    <property type="match status" value="1"/>
</dbReference>
<proteinExistence type="inferred from homology"/>
<gene>
    <name evidence="7" type="primary">ANKLE2_2</name>
    <name evidence="7" type="ORF">P7K49_020719</name>
</gene>
<name>A0ABQ9V135_SAGOE</name>
<evidence type="ECO:0000256" key="2">
    <source>
        <dbReference type="ARBA" id="ARBA00022618"/>
    </source>
</evidence>
<dbReference type="InterPro" id="IPR056237">
    <property type="entry name" value="ANKLE2_3rd"/>
</dbReference>
<feature type="region of interest" description="Disordered" evidence="5">
    <location>
        <begin position="152"/>
        <end position="178"/>
    </location>
</feature>
<feature type="region of interest" description="Disordered" evidence="5">
    <location>
        <begin position="268"/>
        <end position="297"/>
    </location>
</feature>
<dbReference type="SUPFAM" id="SSF48403">
    <property type="entry name" value="Ankyrin repeat"/>
    <property type="match status" value="1"/>
</dbReference>
<dbReference type="Pfam" id="PF01693">
    <property type="entry name" value="Cauli_VI"/>
    <property type="match status" value="1"/>
</dbReference>